<dbReference type="EMBL" id="JACSPO010000018">
    <property type="protein sequence ID" value="MBD8063784.1"/>
    <property type="molecule type" value="Genomic_DNA"/>
</dbReference>
<keyword evidence="8" id="KW-1185">Reference proteome</keyword>
<evidence type="ECO:0000256" key="4">
    <source>
        <dbReference type="ARBA" id="ARBA00023136"/>
    </source>
</evidence>
<evidence type="ECO:0000256" key="2">
    <source>
        <dbReference type="ARBA" id="ARBA00022692"/>
    </source>
</evidence>
<keyword evidence="4 6" id="KW-0472">Membrane</keyword>
<protein>
    <submittedName>
        <fullName evidence="7">DUF4870 domain-containing protein</fullName>
    </submittedName>
</protein>
<evidence type="ECO:0000313" key="8">
    <source>
        <dbReference type="Proteomes" id="UP000661894"/>
    </source>
</evidence>
<feature type="region of interest" description="Disordered" evidence="5">
    <location>
        <begin position="1"/>
        <end position="43"/>
    </location>
</feature>
<evidence type="ECO:0000256" key="1">
    <source>
        <dbReference type="ARBA" id="ARBA00004141"/>
    </source>
</evidence>
<keyword evidence="2 6" id="KW-0812">Transmembrane</keyword>
<feature type="transmembrane region" description="Helical" evidence="6">
    <location>
        <begin position="115"/>
        <end position="139"/>
    </location>
</feature>
<comment type="caution">
    <text evidence="7">The sequence shown here is derived from an EMBL/GenBank/DDBJ whole genome shotgun (WGS) entry which is preliminary data.</text>
</comment>
<gene>
    <name evidence="7" type="ORF">H9624_15810</name>
</gene>
<evidence type="ECO:0000256" key="3">
    <source>
        <dbReference type="ARBA" id="ARBA00022989"/>
    </source>
</evidence>
<feature type="compositionally biased region" description="Low complexity" evidence="5">
    <location>
        <begin position="32"/>
        <end position="43"/>
    </location>
</feature>
<evidence type="ECO:0000256" key="6">
    <source>
        <dbReference type="SAM" id="Phobius"/>
    </source>
</evidence>
<dbReference type="Pfam" id="PF09685">
    <property type="entry name" value="MamF_MmsF"/>
    <property type="match status" value="1"/>
</dbReference>
<reference evidence="7 8" key="1">
    <citation type="submission" date="2020-08" db="EMBL/GenBank/DDBJ databases">
        <title>A Genomic Blueprint of the Chicken Gut Microbiome.</title>
        <authorList>
            <person name="Gilroy R."/>
            <person name="Ravi A."/>
            <person name="Getino M."/>
            <person name="Pursley I."/>
            <person name="Horton D.L."/>
            <person name="Alikhan N.-F."/>
            <person name="Baker D."/>
            <person name="Gharbi K."/>
            <person name="Hall N."/>
            <person name="Watson M."/>
            <person name="Adriaenssens E.M."/>
            <person name="Foster-Nyarko E."/>
            <person name="Jarju S."/>
            <person name="Secka A."/>
            <person name="Antonio M."/>
            <person name="Oren A."/>
            <person name="Chaudhuri R."/>
            <person name="La Ragione R.M."/>
            <person name="Hildebrand F."/>
            <person name="Pallen M.J."/>
        </authorList>
    </citation>
    <scope>NUCLEOTIDE SEQUENCE [LARGE SCALE GENOMIC DNA]</scope>
    <source>
        <strain evidence="7 8">Sa1BUA1</strain>
    </source>
</reference>
<dbReference type="Proteomes" id="UP000661894">
    <property type="component" value="Unassembled WGS sequence"/>
</dbReference>
<evidence type="ECO:0000256" key="5">
    <source>
        <dbReference type="SAM" id="MobiDB-lite"/>
    </source>
</evidence>
<dbReference type="InterPro" id="IPR019109">
    <property type="entry name" value="MamF_MmsF"/>
</dbReference>
<name>A0ABR8Z625_9MICO</name>
<accession>A0ABR8Z625</accession>
<feature type="transmembrane region" description="Helical" evidence="6">
    <location>
        <begin position="81"/>
        <end position="103"/>
    </location>
</feature>
<organism evidence="7 8">
    <name type="scientific">Oceanitalea stevensii</name>
    <dbReference type="NCBI Taxonomy" id="2763072"/>
    <lineage>
        <taxon>Bacteria</taxon>
        <taxon>Bacillati</taxon>
        <taxon>Actinomycetota</taxon>
        <taxon>Actinomycetes</taxon>
        <taxon>Micrococcales</taxon>
        <taxon>Bogoriellaceae</taxon>
        <taxon>Georgenia</taxon>
    </lineage>
</organism>
<sequence length="182" mass="19838">MSTTPPDDFRDQSQPPSGGQPWQGGGYPPQGQPYGEQPYGAPQYGYQAPGQQPYGYPHHGQQPYASSDDRTIAVLAHLSPLIGLVLTATLLSFLAPLVVWFIWRDRGPLVRNAAASAFNFNVTVWVANIAAIICAFTIFLLPVAIFLWVGAFVAQLVLSIKGAIAANRGEVYRYPFQVPILH</sequence>
<keyword evidence="3 6" id="KW-1133">Transmembrane helix</keyword>
<comment type="subcellular location">
    <subcellularLocation>
        <location evidence="1">Membrane</location>
        <topology evidence="1">Multi-pass membrane protein</topology>
    </subcellularLocation>
</comment>
<dbReference type="RefSeq" id="WP_251840878.1">
    <property type="nucleotide sequence ID" value="NZ_JACSPO010000018.1"/>
</dbReference>
<evidence type="ECO:0000313" key="7">
    <source>
        <dbReference type="EMBL" id="MBD8063784.1"/>
    </source>
</evidence>
<proteinExistence type="predicted"/>